<protein>
    <submittedName>
        <fullName evidence="1">Uncharacterized protein</fullName>
    </submittedName>
</protein>
<dbReference type="AlphaFoldDB" id="A0A0B6ZN48"/>
<reference evidence="1" key="1">
    <citation type="submission" date="2014-12" db="EMBL/GenBank/DDBJ databases">
        <title>Insight into the proteome of Arion vulgaris.</title>
        <authorList>
            <person name="Aradska J."/>
            <person name="Bulat T."/>
            <person name="Smidak R."/>
            <person name="Sarate P."/>
            <person name="Gangsoo J."/>
            <person name="Sialana F."/>
            <person name="Bilban M."/>
            <person name="Lubec G."/>
        </authorList>
    </citation>
    <scope>NUCLEOTIDE SEQUENCE</scope>
    <source>
        <tissue evidence="1">Skin</tissue>
    </source>
</reference>
<name>A0A0B6ZN48_9EUPU</name>
<dbReference type="EMBL" id="HACG01023204">
    <property type="protein sequence ID" value="CEK70069.1"/>
    <property type="molecule type" value="Transcribed_RNA"/>
</dbReference>
<gene>
    <name evidence="1" type="primary">ORF72710</name>
</gene>
<organism evidence="1">
    <name type="scientific">Arion vulgaris</name>
    <dbReference type="NCBI Taxonomy" id="1028688"/>
    <lineage>
        <taxon>Eukaryota</taxon>
        <taxon>Metazoa</taxon>
        <taxon>Spiralia</taxon>
        <taxon>Lophotrochozoa</taxon>
        <taxon>Mollusca</taxon>
        <taxon>Gastropoda</taxon>
        <taxon>Heterobranchia</taxon>
        <taxon>Euthyneura</taxon>
        <taxon>Panpulmonata</taxon>
        <taxon>Eupulmonata</taxon>
        <taxon>Stylommatophora</taxon>
        <taxon>Helicina</taxon>
        <taxon>Arionoidea</taxon>
        <taxon>Arionidae</taxon>
        <taxon>Arion</taxon>
    </lineage>
</organism>
<accession>A0A0B6ZN48</accession>
<evidence type="ECO:0000313" key="1">
    <source>
        <dbReference type="EMBL" id="CEK70069.1"/>
    </source>
</evidence>
<feature type="non-terminal residue" evidence="1">
    <location>
        <position position="1"/>
    </location>
</feature>
<sequence length="70" mass="8099">LHRKISAKTAQTLAHSVLVHKVILKMMKLYFNLHEEFCPGRSVAAYSYQYKTAKSSFMGSTCLQFIIRFQ</sequence>
<proteinExistence type="predicted"/>